<organism evidence="16 17">
    <name type="scientific">Exophiala oligosperma</name>
    <dbReference type="NCBI Taxonomy" id="215243"/>
    <lineage>
        <taxon>Eukaryota</taxon>
        <taxon>Fungi</taxon>
        <taxon>Dikarya</taxon>
        <taxon>Ascomycota</taxon>
        <taxon>Pezizomycotina</taxon>
        <taxon>Eurotiomycetes</taxon>
        <taxon>Chaetothyriomycetidae</taxon>
        <taxon>Chaetothyriales</taxon>
        <taxon>Herpotrichiellaceae</taxon>
        <taxon>Exophiala</taxon>
    </lineage>
</organism>
<dbReference type="EMBL" id="KN847342">
    <property type="protein sequence ID" value="KIW38159.1"/>
    <property type="molecule type" value="Genomic_DNA"/>
</dbReference>
<accession>A0A0D2DQU5</accession>
<evidence type="ECO:0000256" key="10">
    <source>
        <dbReference type="ARBA" id="ARBA00032824"/>
    </source>
</evidence>
<dbReference type="RefSeq" id="XP_016258375.1">
    <property type="nucleotide sequence ID" value="XM_016411621.1"/>
</dbReference>
<feature type="compositionally biased region" description="Low complexity" evidence="14">
    <location>
        <begin position="40"/>
        <end position="66"/>
    </location>
</feature>
<sequence>MPVELRKRPPPKETATPAPASKRGSGAGSAAKKLADKAKAAVTGASATATSTGKTTTTNNSNGSAVVNGKAATTDKISVGQTLNLDGFGGTIQTNDGADTTLKDLLEKSGAGIVIFTYPRASTPGCTTQACLFRDNYAPITGASLSIYGLSTDSPKANTTFVTKQKLQYPLLCDPNATLTSAIGMKKPGPGKSTTRGVVVIDKQGVVRVWEQAGPAKTLQVVLEYVKTQGMTENGAPAAVAAPPAADATATEAAAKLADPDTKMDEVPLVKTPTPEEAQAASTAAEVGETAAKLDGGPSGLLKP</sequence>
<dbReference type="HOGENOM" id="CLU_042529_2_0_1"/>
<name>A0A0D2DQU5_9EURO</name>
<evidence type="ECO:0000259" key="15">
    <source>
        <dbReference type="Pfam" id="PF00578"/>
    </source>
</evidence>
<dbReference type="GO" id="GO:0008379">
    <property type="term" value="F:thioredoxin peroxidase activity"/>
    <property type="evidence" value="ECO:0007669"/>
    <property type="project" value="TreeGrafter"/>
</dbReference>
<protein>
    <recommendedName>
        <fullName evidence="3">thioredoxin-dependent peroxiredoxin</fullName>
        <ecNumber evidence="3">1.11.1.24</ecNumber>
    </recommendedName>
    <alternativeName>
        <fullName evidence="13">Nuclear thiol peroxidase</fullName>
    </alternativeName>
    <alternativeName>
        <fullName evidence="10">Thioredoxin peroxidase</fullName>
    </alternativeName>
</protein>
<keyword evidence="17" id="KW-1185">Reference proteome</keyword>
<dbReference type="GO" id="GO:0034599">
    <property type="term" value="P:cellular response to oxidative stress"/>
    <property type="evidence" value="ECO:0007669"/>
    <property type="project" value="TreeGrafter"/>
</dbReference>
<keyword evidence="6" id="KW-0560">Oxidoreductase</keyword>
<keyword evidence="7" id="KW-1015">Disulfide bond</keyword>
<feature type="compositionally biased region" description="Low complexity" evidence="14">
    <location>
        <begin position="13"/>
        <end position="32"/>
    </location>
</feature>
<evidence type="ECO:0000256" key="1">
    <source>
        <dbReference type="ARBA" id="ARBA00004123"/>
    </source>
</evidence>
<dbReference type="Gene3D" id="3.40.30.10">
    <property type="entry name" value="Glutaredoxin"/>
    <property type="match status" value="1"/>
</dbReference>
<feature type="domain" description="Alkyl hydroperoxide reductase subunit C/ Thiol specific antioxidant" evidence="15">
    <location>
        <begin position="92"/>
        <end position="208"/>
    </location>
</feature>
<dbReference type="InterPro" id="IPR036249">
    <property type="entry name" value="Thioredoxin-like_sf"/>
</dbReference>
<dbReference type="PANTHER" id="PTHR42801">
    <property type="entry name" value="THIOREDOXIN-DEPENDENT PEROXIDE REDUCTASE"/>
    <property type="match status" value="1"/>
</dbReference>
<evidence type="ECO:0000256" key="5">
    <source>
        <dbReference type="ARBA" id="ARBA00022862"/>
    </source>
</evidence>
<dbReference type="Proteomes" id="UP000053342">
    <property type="component" value="Unassembled WGS sequence"/>
</dbReference>
<feature type="region of interest" description="Disordered" evidence="14">
    <location>
        <begin position="251"/>
        <end position="304"/>
    </location>
</feature>
<dbReference type="GO" id="GO:0045454">
    <property type="term" value="P:cell redox homeostasis"/>
    <property type="evidence" value="ECO:0007669"/>
    <property type="project" value="TreeGrafter"/>
</dbReference>
<evidence type="ECO:0000256" key="13">
    <source>
        <dbReference type="ARBA" id="ARBA00077538"/>
    </source>
</evidence>
<dbReference type="VEuPathDB" id="FungiDB:PV06_10118"/>
<comment type="subcellular location">
    <subcellularLocation>
        <location evidence="1">Nucleus</location>
    </subcellularLocation>
</comment>
<dbReference type="GO" id="GO:0005634">
    <property type="term" value="C:nucleus"/>
    <property type="evidence" value="ECO:0007669"/>
    <property type="project" value="UniProtKB-SubCell"/>
</dbReference>
<dbReference type="GeneID" id="27362192"/>
<dbReference type="InterPro" id="IPR000866">
    <property type="entry name" value="AhpC/TSA"/>
</dbReference>
<evidence type="ECO:0000256" key="7">
    <source>
        <dbReference type="ARBA" id="ARBA00023157"/>
    </source>
</evidence>
<dbReference type="AlphaFoldDB" id="A0A0D2DQU5"/>
<keyword evidence="9" id="KW-0676">Redox-active center</keyword>
<dbReference type="SUPFAM" id="SSF52833">
    <property type="entry name" value="Thioredoxin-like"/>
    <property type="match status" value="1"/>
</dbReference>
<evidence type="ECO:0000313" key="17">
    <source>
        <dbReference type="Proteomes" id="UP000053342"/>
    </source>
</evidence>
<evidence type="ECO:0000256" key="4">
    <source>
        <dbReference type="ARBA" id="ARBA00022559"/>
    </source>
</evidence>
<keyword evidence="8" id="KW-0539">Nucleus</keyword>
<dbReference type="OrthoDB" id="338622at2759"/>
<feature type="compositionally biased region" description="Basic and acidic residues" evidence="14">
    <location>
        <begin position="258"/>
        <end position="268"/>
    </location>
</feature>
<dbReference type="FunFam" id="3.40.30.10:FF:000157">
    <property type="entry name" value="DOT5p Nuclear thiol peroxidase"/>
    <property type="match status" value="1"/>
</dbReference>
<comment type="catalytic activity">
    <reaction evidence="12">
        <text>a hydroperoxide + [thioredoxin]-dithiol = an alcohol + [thioredoxin]-disulfide + H2O</text>
        <dbReference type="Rhea" id="RHEA:62620"/>
        <dbReference type="Rhea" id="RHEA-COMP:10698"/>
        <dbReference type="Rhea" id="RHEA-COMP:10700"/>
        <dbReference type="ChEBI" id="CHEBI:15377"/>
        <dbReference type="ChEBI" id="CHEBI:29950"/>
        <dbReference type="ChEBI" id="CHEBI:30879"/>
        <dbReference type="ChEBI" id="CHEBI:35924"/>
        <dbReference type="ChEBI" id="CHEBI:50058"/>
        <dbReference type="EC" id="1.11.1.24"/>
    </reaction>
</comment>
<proteinExistence type="inferred from homology"/>
<evidence type="ECO:0000256" key="6">
    <source>
        <dbReference type="ARBA" id="ARBA00023002"/>
    </source>
</evidence>
<evidence type="ECO:0000313" key="16">
    <source>
        <dbReference type="EMBL" id="KIW38159.1"/>
    </source>
</evidence>
<evidence type="ECO:0000256" key="3">
    <source>
        <dbReference type="ARBA" id="ARBA00013017"/>
    </source>
</evidence>
<dbReference type="Pfam" id="PF00578">
    <property type="entry name" value="AhpC-TSA"/>
    <property type="match status" value="1"/>
</dbReference>
<feature type="region of interest" description="Disordered" evidence="14">
    <location>
        <begin position="1"/>
        <end position="66"/>
    </location>
</feature>
<dbReference type="GO" id="GO:0005737">
    <property type="term" value="C:cytoplasm"/>
    <property type="evidence" value="ECO:0007669"/>
    <property type="project" value="TreeGrafter"/>
</dbReference>
<keyword evidence="5" id="KW-0049">Antioxidant</keyword>
<dbReference type="CDD" id="cd03017">
    <property type="entry name" value="PRX_BCP"/>
    <property type="match status" value="1"/>
</dbReference>
<evidence type="ECO:0000256" key="14">
    <source>
        <dbReference type="SAM" id="MobiDB-lite"/>
    </source>
</evidence>
<evidence type="ECO:0000256" key="9">
    <source>
        <dbReference type="ARBA" id="ARBA00023284"/>
    </source>
</evidence>
<reference evidence="16 17" key="1">
    <citation type="submission" date="2015-01" db="EMBL/GenBank/DDBJ databases">
        <title>The Genome Sequence of Exophiala oligosperma CBS72588.</title>
        <authorList>
            <consortium name="The Broad Institute Genomics Platform"/>
            <person name="Cuomo C."/>
            <person name="de Hoog S."/>
            <person name="Gorbushina A."/>
            <person name="Stielow B."/>
            <person name="Teixiera M."/>
            <person name="Abouelleil A."/>
            <person name="Chapman S.B."/>
            <person name="Priest M."/>
            <person name="Young S.K."/>
            <person name="Wortman J."/>
            <person name="Nusbaum C."/>
            <person name="Birren B."/>
        </authorList>
    </citation>
    <scope>NUCLEOTIDE SEQUENCE [LARGE SCALE GENOMIC DNA]</scope>
    <source>
        <strain evidence="16 17">CBS 72588</strain>
    </source>
</reference>
<keyword evidence="4" id="KW-0575">Peroxidase</keyword>
<evidence type="ECO:0000256" key="11">
    <source>
        <dbReference type="ARBA" id="ARBA00038489"/>
    </source>
</evidence>
<feature type="compositionally biased region" description="Basic and acidic residues" evidence="14">
    <location>
        <begin position="1"/>
        <end position="11"/>
    </location>
</feature>
<comment type="similarity">
    <text evidence="11">Belongs to the peroxiredoxin family. BCP/PrxQ subfamily.</text>
</comment>
<evidence type="ECO:0000256" key="12">
    <source>
        <dbReference type="ARBA" id="ARBA00049091"/>
    </source>
</evidence>
<evidence type="ECO:0000256" key="2">
    <source>
        <dbReference type="ARBA" id="ARBA00011245"/>
    </source>
</evidence>
<dbReference type="PANTHER" id="PTHR42801:SF23">
    <property type="entry name" value="PEROXIREDOXIN DOT5"/>
    <property type="match status" value="1"/>
</dbReference>
<comment type="subunit">
    <text evidence="2">Monomer.</text>
</comment>
<dbReference type="STRING" id="215243.A0A0D2DQU5"/>
<gene>
    <name evidence="16" type="ORF">PV06_10118</name>
</gene>
<dbReference type="InterPro" id="IPR050924">
    <property type="entry name" value="Peroxiredoxin_BCP/PrxQ"/>
</dbReference>
<dbReference type="EC" id="1.11.1.24" evidence="3"/>
<evidence type="ECO:0000256" key="8">
    <source>
        <dbReference type="ARBA" id="ARBA00023242"/>
    </source>
</evidence>